<feature type="region of interest" description="Disordered" evidence="1">
    <location>
        <begin position="147"/>
        <end position="166"/>
    </location>
</feature>
<evidence type="ECO:0000256" key="1">
    <source>
        <dbReference type="SAM" id="MobiDB-lite"/>
    </source>
</evidence>
<feature type="compositionally biased region" description="Polar residues" evidence="1">
    <location>
        <begin position="191"/>
        <end position="207"/>
    </location>
</feature>
<evidence type="ECO:0000313" key="2">
    <source>
        <dbReference type="EMBL" id="KAK4508689.1"/>
    </source>
</evidence>
<evidence type="ECO:0000313" key="3">
    <source>
        <dbReference type="Proteomes" id="UP001305779"/>
    </source>
</evidence>
<name>A0ABR0F409_ZASCE</name>
<feature type="region of interest" description="Disordered" evidence="1">
    <location>
        <begin position="175"/>
        <end position="207"/>
    </location>
</feature>
<protein>
    <submittedName>
        <fullName evidence="2">Uncharacterized protein</fullName>
    </submittedName>
</protein>
<accession>A0ABR0F409</accession>
<comment type="caution">
    <text evidence="2">The sequence shown here is derived from an EMBL/GenBank/DDBJ whole genome shotgun (WGS) entry which is preliminary data.</text>
</comment>
<dbReference type="EMBL" id="JAXOVC010000001">
    <property type="protein sequence ID" value="KAK4508689.1"/>
    <property type="molecule type" value="Genomic_DNA"/>
</dbReference>
<dbReference type="Proteomes" id="UP001305779">
    <property type="component" value="Unassembled WGS sequence"/>
</dbReference>
<keyword evidence="3" id="KW-1185">Reference proteome</keyword>
<reference evidence="2 3" key="1">
    <citation type="journal article" date="2023" name="G3 (Bethesda)">
        <title>A chromosome-level genome assembly of Zasmidium syzygii isolated from banana leaves.</title>
        <authorList>
            <person name="van Westerhoven A.C."/>
            <person name="Mehrabi R."/>
            <person name="Talebi R."/>
            <person name="Steentjes M.B.F."/>
            <person name="Corcolon B."/>
            <person name="Chong P.A."/>
            <person name="Kema G.H.J."/>
            <person name="Seidl M.F."/>
        </authorList>
    </citation>
    <scope>NUCLEOTIDE SEQUENCE [LARGE SCALE GENOMIC DNA]</scope>
    <source>
        <strain evidence="2 3">P124</strain>
    </source>
</reference>
<organism evidence="2 3">
    <name type="scientific">Zasmidium cellare</name>
    <name type="common">Wine cellar mold</name>
    <name type="synonym">Racodium cellare</name>
    <dbReference type="NCBI Taxonomy" id="395010"/>
    <lineage>
        <taxon>Eukaryota</taxon>
        <taxon>Fungi</taxon>
        <taxon>Dikarya</taxon>
        <taxon>Ascomycota</taxon>
        <taxon>Pezizomycotina</taxon>
        <taxon>Dothideomycetes</taxon>
        <taxon>Dothideomycetidae</taxon>
        <taxon>Mycosphaerellales</taxon>
        <taxon>Mycosphaerellaceae</taxon>
        <taxon>Zasmidium</taxon>
    </lineage>
</organism>
<sequence>MRATLIRDHIIPALQKSQLLDQAAVVPGHTVPSPISSAEDLSPLRDNAEPAATNAPEGHPLQQSRTDWRKELERHIDLLDEFKKQYRDEHETWLCTYSEDNEEAWQAHALAKFGKSYEAVCAEGQEYIDAARQQLDQATDRVLAAGLKVPPSPPFNKENHPPPDKHLRRRIRKHQRGVARGKAGPVPTTPPSIRSIRTGSSVRNLQSNESFGVPFKDVVEDAKRTWHRKQAELRLETAKQRERKP</sequence>
<proteinExistence type="predicted"/>
<feature type="region of interest" description="Disordered" evidence="1">
    <location>
        <begin position="31"/>
        <end position="65"/>
    </location>
</feature>
<gene>
    <name evidence="2" type="ORF">PRZ48_002428</name>
</gene>